<reference evidence="6" key="1">
    <citation type="submission" date="2022-11" db="EMBL/GenBank/DDBJ databases">
        <title>Minimal conservation of predation-associated metabolite biosynthetic gene clusters underscores biosynthetic potential of Myxococcota including descriptions for ten novel species: Archangium lansinium sp. nov., Myxococcus landrumus sp. nov., Nannocystis bai.</title>
        <authorList>
            <person name="Ahearne A."/>
            <person name="Stevens C."/>
            <person name="Dowd S."/>
        </authorList>
    </citation>
    <scope>NUCLEOTIDE SEQUENCE</scope>
    <source>
        <strain evidence="6">Fl3</strain>
    </source>
</reference>
<feature type="repeat" description="ANK" evidence="3">
    <location>
        <begin position="383"/>
        <end position="415"/>
    </location>
</feature>
<dbReference type="EMBL" id="CP114040">
    <property type="protein sequence ID" value="WAS99180.1"/>
    <property type="molecule type" value="Genomic_DNA"/>
</dbReference>
<dbReference type="Gene3D" id="1.25.40.20">
    <property type="entry name" value="Ankyrin repeat-containing domain"/>
    <property type="match status" value="2"/>
</dbReference>
<feature type="compositionally biased region" description="Low complexity" evidence="4">
    <location>
        <begin position="171"/>
        <end position="188"/>
    </location>
</feature>
<dbReference type="PROSITE" id="PS50297">
    <property type="entry name" value="ANK_REP_REGION"/>
    <property type="match status" value="2"/>
</dbReference>
<protein>
    <submittedName>
        <fullName evidence="6">SMI1/KNR4 family protein</fullName>
    </submittedName>
</protein>
<keyword evidence="7" id="KW-1185">Reference proteome</keyword>
<evidence type="ECO:0000313" key="6">
    <source>
        <dbReference type="EMBL" id="WAS99180.1"/>
    </source>
</evidence>
<dbReference type="InterPro" id="IPR018958">
    <property type="entry name" value="Knr4/Smi1-like_dom"/>
</dbReference>
<feature type="compositionally biased region" description="Basic residues" evidence="4">
    <location>
        <begin position="46"/>
        <end position="62"/>
    </location>
</feature>
<dbReference type="PANTHER" id="PTHR24171">
    <property type="entry name" value="ANKYRIN REPEAT DOMAIN-CONTAINING PROTEIN 39-RELATED"/>
    <property type="match status" value="1"/>
</dbReference>
<keyword evidence="2 3" id="KW-0040">ANK repeat</keyword>
<proteinExistence type="predicted"/>
<sequence length="636" mass="66679">MAAKKSGARKTAETVAKKNAAKKGGARKTVKKSGARETAETAAKKNAAKKSGARKTAKKSGARKTAETAAKKNAAKKSGARKTVKKSGARETAETAAKKNAAKKSGARKTAKKSGARKAAKTAARKNAAKKTAAKKSGARKTAKKAGARKTAKKSGARKTAKKAGVRKTAQKNATKKSAATKSAATKSAAKKSAAKKSAAKKNAAEKSAAKKSAAKKAGARKMAKRTAAKKTAAEERAPGEGLSARLLAALDVGDAAGVARLLAAGADVDTRDEDDIPALFIATMDVDLPVVTALLDGGADVDTVDEALQQTPLMLAVAERELELIALLLARGADVDHFNAEVDGANSPLLVSLEWHPLSLPRPAVIAAVLAAGADVERRDSTGWTPLMRAAQHEDAAVVDLLLKAGADASVTGPRGLLPVDVAARQGHDEVVALLVAAGSPTPDESAASRVAALWRGIDGWCRGNAVPCHPSLQEAGPAEAARIEALEQALAAALPADFRAHLLRLGGRPRVPFYAYECLDVEAILSRWQELERSRKGGRFAAAEPLELDRDAEEVQCQWWHRGWVPFAQDGGGNLYCVDLDPGPSGRRGQVIQWETHRGPVRPLARSFVDFLAEYLDRLESGDCRWDGTAFVRG</sequence>
<dbReference type="PANTHER" id="PTHR24171:SF9">
    <property type="entry name" value="ANKYRIN REPEAT DOMAIN-CONTAINING PROTEIN 39"/>
    <property type="match status" value="1"/>
</dbReference>
<feature type="compositionally biased region" description="Basic and acidic residues" evidence="4">
    <location>
        <begin position="34"/>
        <end position="43"/>
    </location>
</feature>
<dbReference type="PROSITE" id="PS50088">
    <property type="entry name" value="ANK_REPEAT"/>
    <property type="match status" value="3"/>
</dbReference>
<dbReference type="Pfam" id="PF09346">
    <property type="entry name" value="SMI1_KNR4"/>
    <property type="match status" value="1"/>
</dbReference>
<accession>A0ABY7HIM3</accession>
<feature type="compositionally biased region" description="Basic residues" evidence="4">
    <location>
        <begin position="213"/>
        <end position="229"/>
    </location>
</feature>
<evidence type="ECO:0000256" key="1">
    <source>
        <dbReference type="ARBA" id="ARBA00022737"/>
    </source>
</evidence>
<evidence type="ECO:0000256" key="3">
    <source>
        <dbReference type="PROSITE-ProRule" id="PRU00023"/>
    </source>
</evidence>
<feature type="compositionally biased region" description="Basic residues" evidence="4">
    <location>
        <begin position="19"/>
        <end position="33"/>
    </location>
</feature>
<dbReference type="SMART" id="SM00860">
    <property type="entry name" value="SMI1_KNR4"/>
    <property type="match status" value="1"/>
</dbReference>
<dbReference type="Proteomes" id="UP001164459">
    <property type="component" value="Chromosome"/>
</dbReference>
<name>A0ABY7HIM3_9BACT</name>
<dbReference type="InterPro" id="IPR036770">
    <property type="entry name" value="Ankyrin_rpt-contain_sf"/>
</dbReference>
<dbReference type="RefSeq" id="WP_269041541.1">
    <property type="nucleotide sequence ID" value="NZ_CP114040.1"/>
</dbReference>
<feature type="repeat" description="ANK" evidence="3">
    <location>
        <begin position="275"/>
        <end position="307"/>
    </location>
</feature>
<dbReference type="Gene3D" id="3.40.1580.10">
    <property type="entry name" value="SMI1/KNR4-like"/>
    <property type="match status" value="1"/>
</dbReference>
<evidence type="ECO:0000256" key="4">
    <source>
        <dbReference type="SAM" id="MobiDB-lite"/>
    </source>
</evidence>
<feature type="region of interest" description="Disordered" evidence="4">
    <location>
        <begin position="1"/>
        <end position="239"/>
    </location>
</feature>
<gene>
    <name evidence="6" type="ORF">O0S08_23885</name>
</gene>
<feature type="compositionally biased region" description="Basic residues" evidence="4">
    <location>
        <begin position="100"/>
        <end position="170"/>
    </location>
</feature>
<organism evidence="6 7">
    <name type="scientific">Nannocystis punicea</name>
    <dbReference type="NCBI Taxonomy" id="2995304"/>
    <lineage>
        <taxon>Bacteria</taxon>
        <taxon>Pseudomonadati</taxon>
        <taxon>Myxococcota</taxon>
        <taxon>Polyangia</taxon>
        <taxon>Nannocystales</taxon>
        <taxon>Nannocystaceae</taxon>
        <taxon>Nannocystis</taxon>
    </lineage>
</organism>
<evidence type="ECO:0000256" key="2">
    <source>
        <dbReference type="ARBA" id="ARBA00023043"/>
    </source>
</evidence>
<dbReference type="SUPFAM" id="SSF48403">
    <property type="entry name" value="Ankyrin repeat"/>
    <property type="match status" value="1"/>
</dbReference>
<feature type="repeat" description="ANK" evidence="3">
    <location>
        <begin position="309"/>
        <end position="341"/>
    </location>
</feature>
<feature type="compositionally biased region" description="Basic residues" evidence="4">
    <location>
        <begin position="73"/>
        <end position="87"/>
    </location>
</feature>
<feature type="compositionally biased region" description="Basic residues" evidence="4">
    <location>
        <begin position="189"/>
        <end position="200"/>
    </location>
</feature>
<dbReference type="InterPro" id="IPR037883">
    <property type="entry name" value="Knr4/Smi1-like_sf"/>
</dbReference>
<keyword evidence="1" id="KW-0677">Repeat</keyword>
<dbReference type="Pfam" id="PF12796">
    <property type="entry name" value="Ank_2"/>
    <property type="match status" value="2"/>
</dbReference>
<dbReference type="InterPro" id="IPR002110">
    <property type="entry name" value="Ankyrin_rpt"/>
</dbReference>
<feature type="compositionally biased region" description="Basic and acidic residues" evidence="4">
    <location>
        <begin position="88"/>
        <end position="97"/>
    </location>
</feature>
<feature type="domain" description="Knr4/Smi1-like" evidence="5">
    <location>
        <begin position="479"/>
        <end position="616"/>
    </location>
</feature>
<evidence type="ECO:0000313" key="7">
    <source>
        <dbReference type="Proteomes" id="UP001164459"/>
    </source>
</evidence>
<dbReference type="SMART" id="SM00248">
    <property type="entry name" value="ANK"/>
    <property type="match status" value="5"/>
</dbReference>
<dbReference type="SUPFAM" id="SSF160631">
    <property type="entry name" value="SMI1/KNR4-like"/>
    <property type="match status" value="1"/>
</dbReference>
<evidence type="ECO:0000259" key="5">
    <source>
        <dbReference type="SMART" id="SM00860"/>
    </source>
</evidence>